<gene>
    <name evidence="2" type="ORF">EIP91_009846</name>
</gene>
<sequence>MAQRATSGYDFTLYEPWPDPVVPDRYWMDHYDYLLARGFALRDNWRPSSSTMLPSKGFDASLRPLTPLPDGIDAIEVRNGRLVLIRKLQTSSLELQLLVALSSPDLREHPENHCCRIISRFSDPSEPDTTFIVIPYPHHTIFQPTFYNMTEAMDCGRQMLEGIAFFHSRGVAHVFPLPDEIRHNIPFKFDHIVMYPDSYNPVDPKYLPNGHGRCRHLRRRPDDNFYFFGHLRFAALQSTSDSCHPDCDFVVVSGTSDISTAHSTTEFNQVSLSLSDDAGEPAEPDSTSTSNLLPLHENDRDSPPTPAMIEDLRRFAFTYIRYFWKKARTI</sequence>
<organism evidence="2 3">
    <name type="scientific">Steccherinum ochraceum</name>
    <dbReference type="NCBI Taxonomy" id="92696"/>
    <lineage>
        <taxon>Eukaryota</taxon>
        <taxon>Fungi</taxon>
        <taxon>Dikarya</taxon>
        <taxon>Basidiomycota</taxon>
        <taxon>Agaricomycotina</taxon>
        <taxon>Agaricomycetes</taxon>
        <taxon>Polyporales</taxon>
        <taxon>Steccherinaceae</taxon>
        <taxon>Steccherinum</taxon>
    </lineage>
</organism>
<protein>
    <recommendedName>
        <fullName evidence="4">Protein kinase domain-containing protein</fullName>
    </recommendedName>
</protein>
<name>A0A4R0RDN6_9APHY</name>
<dbReference type="InterPro" id="IPR011009">
    <property type="entry name" value="Kinase-like_dom_sf"/>
</dbReference>
<evidence type="ECO:0000313" key="2">
    <source>
        <dbReference type="EMBL" id="TCD60574.1"/>
    </source>
</evidence>
<reference evidence="2 3" key="1">
    <citation type="submission" date="2018-11" db="EMBL/GenBank/DDBJ databases">
        <title>Genome assembly of Steccherinum ochraceum LE-BIN_3174, the white-rot fungus of the Steccherinaceae family (The Residual Polyporoid clade, Polyporales, Basidiomycota).</title>
        <authorList>
            <person name="Fedorova T.V."/>
            <person name="Glazunova O.A."/>
            <person name="Landesman E.O."/>
            <person name="Moiseenko K.V."/>
            <person name="Psurtseva N.V."/>
            <person name="Savinova O.S."/>
            <person name="Shakhova N.V."/>
            <person name="Tyazhelova T.V."/>
            <person name="Vasina D.V."/>
        </authorList>
    </citation>
    <scope>NUCLEOTIDE SEQUENCE [LARGE SCALE GENOMIC DNA]</scope>
    <source>
        <strain evidence="2 3">LE-BIN_3174</strain>
    </source>
</reference>
<dbReference type="STRING" id="92696.A0A4R0RDN6"/>
<feature type="region of interest" description="Disordered" evidence="1">
    <location>
        <begin position="275"/>
        <end position="307"/>
    </location>
</feature>
<evidence type="ECO:0008006" key="4">
    <source>
        <dbReference type="Google" id="ProtNLM"/>
    </source>
</evidence>
<dbReference type="OrthoDB" id="5987198at2759"/>
<dbReference type="EMBL" id="RWJN01000574">
    <property type="protein sequence ID" value="TCD60574.1"/>
    <property type="molecule type" value="Genomic_DNA"/>
</dbReference>
<proteinExistence type="predicted"/>
<dbReference type="SUPFAM" id="SSF56112">
    <property type="entry name" value="Protein kinase-like (PK-like)"/>
    <property type="match status" value="1"/>
</dbReference>
<keyword evidence="3" id="KW-1185">Reference proteome</keyword>
<comment type="caution">
    <text evidence="2">The sequence shown here is derived from an EMBL/GenBank/DDBJ whole genome shotgun (WGS) entry which is preliminary data.</text>
</comment>
<dbReference type="Proteomes" id="UP000292702">
    <property type="component" value="Unassembled WGS sequence"/>
</dbReference>
<dbReference type="AlphaFoldDB" id="A0A4R0RDN6"/>
<accession>A0A4R0RDN6</accession>
<evidence type="ECO:0000313" key="3">
    <source>
        <dbReference type="Proteomes" id="UP000292702"/>
    </source>
</evidence>
<evidence type="ECO:0000256" key="1">
    <source>
        <dbReference type="SAM" id="MobiDB-lite"/>
    </source>
</evidence>